<name>A0A378AQ06_KLEPN</name>
<evidence type="ECO:0000313" key="2">
    <source>
        <dbReference type="Proteomes" id="UP000255192"/>
    </source>
</evidence>
<organism evidence="1 2">
    <name type="scientific">Klebsiella pneumoniae</name>
    <dbReference type="NCBI Taxonomy" id="573"/>
    <lineage>
        <taxon>Bacteria</taxon>
        <taxon>Pseudomonadati</taxon>
        <taxon>Pseudomonadota</taxon>
        <taxon>Gammaproteobacteria</taxon>
        <taxon>Enterobacterales</taxon>
        <taxon>Enterobacteriaceae</taxon>
        <taxon>Klebsiella/Raoultella group</taxon>
        <taxon>Klebsiella</taxon>
        <taxon>Klebsiella pneumoniae complex</taxon>
    </lineage>
</organism>
<gene>
    <name evidence="1" type="ORF">NCTC204_04333</name>
</gene>
<protein>
    <submittedName>
        <fullName evidence="1">Uncharacterized protein</fullName>
    </submittedName>
</protein>
<dbReference type="AlphaFoldDB" id="A0A378AQ06"/>
<sequence>MKKLIIVNEVCSDNIGDHAINLGVLKILDEYNFKGISYGFDAEKKKCRA</sequence>
<dbReference type="EMBL" id="UGMD01000002">
    <property type="protein sequence ID" value="STV16986.1"/>
    <property type="molecule type" value="Genomic_DNA"/>
</dbReference>
<reference evidence="1 2" key="1">
    <citation type="submission" date="2018-06" db="EMBL/GenBank/DDBJ databases">
        <authorList>
            <consortium name="Pathogen Informatics"/>
            <person name="Doyle S."/>
        </authorList>
    </citation>
    <scope>NUCLEOTIDE SEQUENCE [LARGE SCALE GENOMIC DNA]</scope>
    <source>
        <strain evidence="1 2">NCTC204</strain>
    </source>
</reference>
<accession>A0A378AQ06</accession>
<dbReference type="Proteomes" id="UP000255192">
    <property type="component" value="Unassembled WGS sequence"/>
</dbReference>
<proteinExistence type="predicted"/>
<evidence type="ECO:0000313" key="1">
    <source>
        <dbReference type="EMBL" id="STV16986.1"/>
    </source>
</evidence>